<gene>
    <name evidence="1" type="ORF">S01H4_12615</name>
</gene>
<sequence length="54" mass="6413">MSENVMDRKPEIFSLKNIRPKYLTDTYDKQVSRNIIKNIVKIFIDSNITNIIIQ</sequence>
<protein>
    <submittedName>
        <fullName evidence="1">Uncharacterized protein</fullName>
    </submittedName>
</protein>
<proteinExistence type="predicted"/>
<dbReference type="AlphaFoldDB" id="X1A5P0"/>
<name>X1A5P0_9ZZZZ</name>
<evidence type="ECO:0000313" key="1">
    <source>
        <dbReference type="EMBL" id="GAG65482.1"/>
    </source>
</evidence>
<dbReference type="EMBL" id="BART01005405">
    <property type="protein sequence ID" value="GAG65482.1"/>
    <property type="molecule type" value="Genomic_DNA"/>
</dbReference>
<accession>X1A5P0</accession>
<reference evidence="1" key="1">
    <citation type="journal article" date="2014" name="Front. Microbiol.">
        <title>High frequency of phylogenetically diverse reductive dehalogenase-homologous genes in deep subseafloor sedimentary metagenomes.</title>
        <authorList>
            <person name="Kawai M."/>
            <person name="Futagami T."/>
            <person name="Toyoda A."/>
            <person name="Takaki Y."/>
            <person name="Nishi S."/>
            <person name="Hori S."/>
            <person name="Arai W."/>
            <person name="Tsubouchi T."/>
            <person name="Morono Y."/>
            <person name="Uchiyama I."/>
            <person name="Ito T."/>
            <person name="Fujiyama A."/>
            <person name="Inagaki F."/>
            <person name="Takami H."/>
        </authorList>
    </citation>
    <scope>NUCLEOTIDE SEQUENCE</scope>
    <source>
        <strain evidence="1">Expedition CK06-06</strain>
    </source>
</reference>
<comment type="caution">
    <text evidence="1">The sequence shown here is derived from an EMBL/GenBank/DDBJ whole genome shotgun (WGS) entry which is preliminary data.</text>
</comment>
<organism evidence="1">
    <name type="scientific">marine sediment metagenome</name>
    <dbReference type="NCBI Taxonomy" id="412755"/>
    <lineage>
        <taxon>unclassified sequences</taxon>
        <taxon>metagenomes</taxon>
        <taxon>ecological metagenomes</taxon>
    </lineage>
</organism>